<dbReference type="FunFam" id="3.10.20.590:FF:000001">
    <property type="entry name" value="Leucine--tRNA ligase"/>
    <property type="match status" value="1"/>
</dbReference>
<proteinExistence type="inferred from homology"/>
<dbReference type="PROSITE" id="PS00178">
    <property type="entry name" value="AA_TRNA_LIGASE_I"/>
    <property type="match status" value="1"/>
</dbReference>
<evidence type="ECO:0000259" key="12">
    <source>
        <dbReference type="Pfam" id="PF08264"/>
    </source>
</evidence>
<dbReference type="SUPFAM" id="SSF52374">
    <property type="entry name" value="Nucleotidylyl transferase"/>
    <property type="match status" value="1"/>
</dbReference>
<dbReference type="InterPro" id="IPR002302">
    <property type="entry name" value="Leu-tRNA-ligase"/>
</dbReference>
<dbReference type="Gene3D" id="3.10.20.590">
    <property type="match status" value="1"/>
</dbReference>
<evidence type="ECO:0000256" key="4">
    <source>
        <dbReference type="ARBA" id="ARBA00022741"/>
    </source>
</evidence>
<comment type="catalytic activity">
    <reaction evidence="8 9">
        <text>tRNA(Leu) + L-leucine + ATP = L-leucyl-tRNA(Leu) + AMP + diphosphate</text>
        <dbReference type="Rhea" id="RHEA:11688"/>
        <dbReference type="Rhea" id="RHEA-COMP:9613"/>
        <dbReference type="Rhea" id="RHEA-COMP:9622"/>
        <dbReference type="ChEBI" id="CHEBI:30616"/>
        <dbReference type="ChEBI" id="CHEBI:33019"/>
        <dbReference type="ChEBI" id="CHEBI:57427"/>
        <dbReference type="ChEBI" id="CHEBI:78442"/>
        <dbReference type="ChEBI" id="CHEBI:78494"/>
        <dbReference type="ChEBI" id="CHEBI:456215"/>
        <dbReference type="EC" id="6.1.1.4"/>
    </reaction>
</comment>
<dbReference type="CDD" id="cd00812">
    <property type="entry name" value="LeuRS_core"/>
    <property type="match status" value="1"/>
</dbReference>
<dbReference type="Gene3D" id="1.10.730.10">
    <property type="entry name" value="Isoleucyl-tRNA Synthetase, Domain 1"/>
    <property type="match status" value="1"/>
</dbReference>
<feature type="short sequence motif" description="'KMSKS' region" evidence="9">
    <location>
        <begin position="726"/>
        <end position="730"/>
    </location>
</feature>
<feature type="domain" description="Aminoacyl-tRNA synthetase class Ia" evidence="11">
    <location>
        <begin position="12"/>
        <end position="225"/>
    </location>
</feature>
<dbReference type="GO" id="GO:0002161">
    <property type="term" value="F:aminoacyl-tRNA deacylase activity"/>
    <property type="evidence" value="ECO:0007669"/>
    <property type="project" value="InterPro"/>
</dbReference>
<dbReference type="FunFam" id="3.40.50.620:FF:000056">
    <property type="entry name" value="Leucine--tRNA ligase"/>
    <property type="match status" value="1"/>
</dbReference>
<evidence type="ECO:0000256" key="7">
    <source>
        <dbReference type="ARBA" id="ARBA00023146"/>
    </source>
</evidence>
<name>A0A1F5Q9J6_9BACT</name>
<dbReference type="AlphaFoldDB" id="A0A1F5Q9J6"/>
<dbReference type="FunFam" id="1.10.730.10:FF:000011">
    <property type="entry name" value="Leucine--tRNA ligase chloroplastic/mitochondrial"/>
    <property type="match status" value="1"/>
</dbReference>
<dbReference type="GO" id="GO:0005524">
    <property type="term" value="F:ATP binding"/>
    <property type="evidence" value="ECO:0007669"/>
    <property type="project" value="UniProtKB-UniRule"/>
</dbReference>
<accession>A0A1F5Q9J6</accession>
<dbReference type="Pfam" id="PF08264">
    <property type="entry name" value="Anticodon_1"/>
    <property type="match status" value="1"/>
</dbReference>
<dbReference type="PANTHER" id="PTHR43740:SF2">
    <property type="entry name" value="LEUCINE--TRNA LIGASE, MITOCHONDRIAL"/>
    <property type="match status" value="1"/>
</dbReference>
<dbReference type="FunFam" id="3.40.50.620:FF:000003">
    <property type="entry name" value="Leucine--tRNA ligase"/>
    <property type="match status" value="1"/>
</dbReference>
<dbReference type="InterPro" id="IPR025709">
    <property type="entry name" value="Leu_tRNA-synth_edit"/>
</dbReference>
<evidence type="ECO:0000256" key="6">
    <source>
        <dbReference type="ARBA" id="ARBA00022917"/>
    </source>
</evidence>
<dbReference type="Pfam" id="PF00133">
    <property type="entry name" value="tRNA-synt_1"/>
    <property type="match status" value="2"/>
</dbReference>
<dbReference type="InterPro" id="IPR009080">
    <property type="entry name" value="tRNAsynth_Ia_anticodon-bd"/>
</dbReference>
<protein>
    <recommendedName>
        <fullName evidence="9">Leucine--tRNA ligase</fullName>
        <ecNumber evidence="9">6.1.1.4</ecNumber>
    </recommendedName>
    <alternativeName>
        <fullName evidence="9">Leucyl-tRNA synthetase</fullName>
        <shortName evidence="9">LeuRS</shortName>
    </alternativeName>
</protein>
<dbReference type="SUPFAM" id="SSF50677">
    <property type="entry name" value="ValRS/IleRS/LeuRS editing domain"/>
    <property type="match status" value="1"/>
</dbReference>
<feature type="domain" description="Leucyl-tRNA synthetase editing" evidence="13">
    <location>
        <begin position="420"/>
        <end position="539"/>
    </location>
</feature>
<dbReference type="PRINTS" id="PR00985">
    <property type="entry name" value="TRNASYNTHLEU"/>
</dbReference>
<dbReference type="GO" id="GO:0005737">
    <property type="term" value="C:cytoplasm"/>
    <property type="evidence" value="ECO:0007669"/>
    <property type="project" value="UniProtKB-SubCell"/>
</dbReference>
<dbReference type="InterPro" id="IPR014729">
    <property type="entry name" value="Rossmann-like_a/b/a_fold"/>
</dbReference>
<comment type="caution">
    <text evidence="14">The sequence shown here is derived from an EMBL/GenBank/DDBJ whole genome shotgun (WGS) entry which is preliminary data.</text>
</comment>
<dbReference type="Pfam" id="PF13603">
    <property type="entry name" value="tRNA-synt_1_2"/>
    <property type="match status" value="1"/>
</dbReference>
<dbReference type="Proteomes" id="UP000177235">
    <property type="component" value="Unassembled WGS sequence"/>
</dbReference>
<dbReference type="InterPro" id="IPR002300">
    <property type="entry name" value="aa-tRNA-synth_Ia"/>
</dbReference>
<sequence length="944" mass="107781">MKSYEPKKLEQKWQKFWNRKKIYNAKDKSKKPKKYILIEFPYPSGEGLHMGHLRPYVAGDVYSRYQRMHGAEVMYPMGWDAFGLPAENFAIKKGVHPSITTKQNIKNAKRQVQSWGTSFDWSREINTTDPDYYKWTQWIFLQFYKAGLAYEATGLINWCPQDKTGLANEEVIDGKCERCGATVEKKELRQWYLKITAYAEKLLEGLKNLPEWPDQVKLQQENWIGKSEGAEIDFFLDQPAVKRFVILHAKGGASTDVFYPWLKHELENKGFEVQVPDMPNPEEPDDLVQAEFVKKQCKFDEQTVVIGHSFGGVVAMRLLEQGIKINRAILIGTPFSGKYLDGKERPTVTAAVQRGFDFRIIKNNSLGFTFLYDTGDHVVPISDGEQFAEKTGFGIFKVRAEDSHFRAKIEPEVLSVALGAIKIFTTRPDTIYDATYMVLAPEHQLAKVLAPRVSNASEVLKYMEEARKKTDIQRSALEKEKTGVELKGIKAINPATGEKIPLWIADYVLMGYGTGAIMAVPAHDERDRQFAEKYKLAIADKPLIPIDEAIKKFGKKKIQYKLRDWVFSRQRYWGEPIPIIHCTACGTVPVPEKDLPVKLPNVKKYEPTGTGESPLAVIDKWVNVKCPQCGGKAKRETNTMPQWAGSSWYYLRYTDPENKKELATKDLMQRWLPVDVYFGGMEHTTLHLLYSRFWNLFLHDQGIVPVAEPYTKRVPHGIILAEDGEKMSKSRGNVVNPDEIIELYGADTMRIYELFLGPHEQTVSWNSRGIIGVRRFLEKVWRIAQSELKEAADLDTAVHKTIKKATEDIEDYRFNTAVSALMILMNEFEKTIPTKQHLQIFLRLLAPFAPHLAEELWRSLGNKQSVHLAPWPELDANFVKDEFITMAVQVNGRVRDTIRVAVSASEADARKTAESSPQVQKQLVGKTVAKFIYVPGKIINFVVL</sequence>
<dbReference type="SUPFAM" id="SSF47323">
    <property type="entry name" value="Anticodon-binding domain of a subclass of class I aminoacyl-tRNA synthetases"/>
    <property type="match status" value="1"/>
</dbReference>
<feature type="domain" description="Methionyl/Valyl/Leucyl/Isoleucyl-tRNA synthetase anticodon-binding" evidence="12">
    <location>
        <begin position="797"/>
        <end position="905"/>
    </location>
</feature>
<feature type="binding site" evidence="9">
    <location>
        <position position="729"/>
    </location>
    <ligand>
        <name>ATP</name>
        <dbReference type="ChEBI" id="CHEBI:30616"/>
    </ligand>
</feature>
<evidence type="ECO:0000256" key="10">
    <source>
        <dbReference type="RuleBase" id="RU363035"/>
    </source>
</evidence>
<evidence type="ECO:0000256" key="8">
    <source>
        <dbReference type="ARBA" id="ARBA00047469"/>
    </source>
</evidence>
<dbReference type="InterPro" id="IPR001412">
    <property type="entry name" value="aa-tRNA-synth_I_CS"/>
</dbReference>
<comment type="subcellular location">
    <subcellularLocation>
        <location evidence="9">Cytoplasm</location>
    </subcellularLocation>
</comment>
<evidence type="ECO:0000259" key="11">
    <source>
        <dbReference type="Pfam" id="PF00133"/>
    </source>
</evidence>
<keyword evidence="5 9" id="KW-0067">ATP-binding</keyword>
<dbReference type="SUPFAM" id="SSF53474">
    <property type="entry name" value="alpha/beta-Hydrolases"/>
    <property type="match status" value="1"/>
</dbReference>
<evidence type="ECO:0000313" key="14">
    <source>
        <dbReference type="EMBL" id="OGE98865.1"/>
    </source>
</evidence>
<reference evidence="14 15" key="1">
    <citation type="journal article" date="2016" name="Nat. Commun.">
        <title>Thousands of microbial genomes shed light on interconnected biogeochemical processes in an aquifer system.</title>
        <authorList>
            <person name="Anantharaman K."/>
            <person name="Brown C.T."/>
            <person name="Hug L.A."/>
            <person name="Sharon I."/>
            <person name="Castelle C.J."/>
            <person name="Probst A.J."/>
            <person name="Thomas B.C."/>
            <person name="Singh A."/>
            <person name="Wilkins M.J."/>
            <person name="Karaoz U."/>
            <person name="Brodie E.L."/>
            <person name="Williams K.H."/>
            <person name="Hubbard S.S."/>
            <person name="Banfield J.F."/>
        </authorList>
    </citation>
    <scope>NUCLEOTIDE SEQUENCE [LARGE SCALE GENOMIC DNA]</scope>
</reference>
<comment type="caution">
    <text evidence="9">Lacks conserved residue(s) required for the propagation of feature annotation.</text>
</comment>
<evidence type="ECO:0000259" key="13">
    <source>
        <dbReference type="Pfam" id="PF13603"/>
    </source>
</evidence>
<feature type="domain" description="Aminoacyl-tRNA synthetase class Ia" evidence="11">
    <location>
        <begin position="561"/>
        <end position="754"/>
    </location>
</feature>
<organism evidence="14 15">
    <name type="scientific">Candidatus Doudnabacteria bacterium RIFCSPLOWO2_02_FULL_48_13</name>
    <dbReference type="NCBI Taxonomy" id="1817845"/>
    <lineage>
        <taxon>Bacteria</taxon>
        <taxon>Candidatus Doudnaibacteriota</taxon>
    </lineage>
</organism>
<dbReference type="Gene3D" id="3.40.50.1820">
    <property type="entry name" value="alpha/beta hydrolase"/>
    <property type="match status" value="1"/>
</dbReference>
<dbReference type="PANTHER" id="PTHR43740">
    <property type="entry name" value="LEUCYL-TRNA SYNTHETASE"/>
    <property type="match status" value="1"/>
</dbReference>
<dbReference type="HAMAP" id="MF_00049_B">
    <property type="entry name" value="Leu_tRNA_synth_B"/>
    <property type="match status" value="1"/>
</dbReference>
<dbReference type="CDD" id="cd07958">
    <property type="entry name" value="Anticodon_Ia_Leu_BEm"/>
    <property type="match status" value="1"/>
</dbReference>
<keyword evidence="4 9" id="KW-0547">Nucleotide-binding</keyword>
<dbReference type="EC" id="6.1.1.4" evidence="9"/>
<evidence type="ECO:0000256" key="2">
    <source>
        <dbReference type="ARBA" id="ARBA00022490"/>
    </source>
</evidence>
<evidence type="ECO:0000256" key="9">
    <source>
        <dbReference type="HAMAP-Rule" id="MF_00049"/>
    </source>
</evidence>
<dbReference type="InterPro" id="IPR009008">
    <property type="entry name" value="Val/Leu/Ile-tRNA-synth_edit"/>
</dbReference>
<dbReference type="GO" id="GO:0004823">
    <property type="term" value="F:leucine-tRNA ligase activity"/>
    <property type="evidence" value="ECO:0007669"/>
    <property type="project" value="UniProtKB-UniRule"/>
</dbReference>
<keyword evidence="6 9" id="KW-0648">Protein biosynthesis</keyword>
<evidence type="ECO:0000256" key="1">
    <source>
        <dbReference type="ARBA" id="ARBA00005594"/>
    </source>
</evidence>
<comment type="similarity">
    <text evidence="1 9 10">Belongs to the class-I aminoacyl-tRNA synthetase family.</text>
</comment>
<dbReference type="GO" id="GO:0006429">
    <property type="term" value="P:leucyl-tRNA aminoacylation"/>
    <property type="evidence" value="ECO:0007669"/>
    <property type="project" value="UniProtKB-UniRule"/>
</dbReference>
<dbReference type="InterPro" id="IPR029058">
    <property type="entry name" value="AB_hydrolase_fold"/>
</dbReference>
<keyword evidence="3 9" id="KW-0436">Ligase</keyword>
<dbReference type="Gene3D" id="3.40.50.620">
    <property type="entry name" value="HUPs"/>
    <property type="match status" value="2"/>
</dbReference>
<keyword evidence="7 9" id="KW-0030">Aminoacyl-tRNA synthetase</keyword>
<keyword evidence="2 9" id="KW-0963">Cytoplasm</keyword>
<gene>
    <name evidence="9" type="primary">leuS</name>
    <name evidence="14" type="ORF">A3J05_03165</name>
</gene>
<dbReference type="InterPro" id="IPR013155">
    <property type="entry name" value="M/V/L/I-tRNA-synth_anticd-bd"/>
</dbReference>
<evidence type="ECO:0000256" key="5">
    <source>
        <dbReference type="ARBA" id="ARBA00022840"/>
    </source>
</evidence>
<dbReference type="EMBL" id="MFFF01000025">
    <property type="protein sequence ID" value="OGE98865.1"/>
    <property type="molecule type" value="Genomic_DNA"/>
</dbReference>
<evidence type="ECO:0000256" key="3">
    <source>
        <dbReference type="ARBA" id="ARBA00022598"/>
    </source>
</evidence>
<evidence type="ECO:0000313" key="15">
    <source>
        <dbReference type="Proteomes" id="UP000177235"/>
    </source>
</evidence>